<gene>
    <name evidence="1" type="ORF">TWF694_005840</name>
</gene>
<keyword evidence="2" id="KW-1185">Reference proteome</keyword>
<accession>A0AAV9WS42</accession>
<organism evidence="1 2">
    <name type="scientific">Orbilia ellipsospora</name>
    <dbReference type="NCBI Taxonomy" id="2528407"/>
    <lineage>
        <taxon>Eukaryota</taxon>
        <taxon>Fungi</taxon>
        <taxon>Dikarya</taxon>
        <taxon>Ascomycota</taxon>
        <taxon>Pezizomycotina</taxon>
        <taxon>Orbiliomycetes</taxon>
        <taxon>Orbiliales</taxon>
        <taxon>Orbiliaceae</taxon>
        <taxon>Orbilia</taxon>
    </lineage>
</organism>
<sequence>MFSTATTSAIVTLTTEDPATITPSTWPVYAACDQTVGGNGNGAKTRVGGVDRYRSACACIGIQVTTTASVQAVQTVFVPEFNVGLTCGGDSYYLYVDANNVVTAHDFNSLSPPPALFSLDSNGDLLYNGVAVVTSDTQILSPLDASGAAGSSIVCEFQPGGPVFNLVGNCVSGSKSFWSIAGSGPGIHQLYLGTSGSCFIAAAAPGYFAV</sequence>
<evidence type="ECO:0000313" key="1">
    <source>
        <dbReference type="EMBL" id="KAK6524180.1"/>
    </source>
</evidence>
<dbReference type="EMBL" id="JAVHJO010000018">
    <property type="protein sequence ID" value="KAK6524180.1"/>
    <property type="molecule type" value="Genomic_DNA"/>
</dbReference>
<reference evidence="1 2" key="1">
    <citation type="submission" date="2019-10" db="EMBL/GenBank/DDBJ databases">
        <authorList>
            <person name="Palmer J.M."/>
        </authorList>
    </citation>
    <scope>NUCLEOTIDE SEQUENCE [LARGE SCALE GENOMIC DNA]</scope>
    <source>
        <strain evidence="1 2">TWF694</strain>
    </source>
</reference>
<comment type="caution">
    <text evidence="1">The sequence shown here is derived from an EMBL/GenBank/DDBJ whole genome shotgun (WGS) entry which is preliminary data.</text>
</comment>
<name>A0AAV9WS42_9PEZI</name>
<evidence type="ECO:0000313" key="2">
    <source>
        <dbReference type="Proteomes" id="UP001365542"/>
    </source>
</evidence>
<dbReference type="AlphaFoldDB" id="A0AAV9WS42"/>
<proteinExistence type="predicted"/>
<protein>
    <submittedName>
        <fullName evidence="1">Uncharacterized protein</fullName>
    </submittedName>
</protein>
<dbReference type="Proteomes" id="UP001365542">
    <property type="component" value="Unassembled WGS sequence"/>
</dbReference>